<keyword evidence="3 10" id="KW-0812">Transmembrane</keyword>
<protein>
    <recommendedName>
        <fullName evidence="11">SMP-LTD domain-containing protein</fullName>
    </recommendedName>
</protein>
<evidence type="ECO:0000256" key="6">
    <source>
        <dbReference type="ARBA" id="ARBA00023055"/>
    </source>
</evidence>
<dbReference type="EMBL" id="ATMH01002379">
    <property type="protein sequence ID" value="EPY33249.1"/>
    <property type="molecule type" value="Genomic_DNA"/>
</dbReference>
<name>S9UWV7_9TRYP</name>
<dbReference type="OrthoDB" id="26740at2759"/>
<evidence type="ECO:0000256" key="4">
    <source>
        <dbReference type="ARBA" id="ARBA00022824"/>
    </source>
</evidence>
<comment type="subcellular location">
    <subcellularLocation>
        <location evidence="1">Endoplasmic reticulum membrane</location>
    </subcellularLocation>
</comment>
<dbReference type="PROSITE" id="PS51847">
    <property type="entry name" value="SMP"/>
    <property type="match status" value="1"/>
</dbReference>
<keyword evidence="13" id="KW-1185">Reference proteome</keyword>
<evidence type="ECO:0000256" key="7">
    <source>
        <dbReference type="ARBA" id="ARBA00023121"/>
    </source>
</evidence>
<feature type="region of interest" description="Disordered" evidence="9">
    <location>
        <begin position="727"/>
        <end position="783"/>
    </location>
</feature>
<keyword evidence="7" id="KW-0446">Lipid-binding</keyword>
<keyword evidence="5 10" id="KW-1133">Transmembrane helix</keyword>
<dbReference type="GO" id="GO:0008289">
    <property type="term" value="F:lipid binding"/>
    <property type="evidence" value="ECO:0007669"/>
    <property type="project" value="UniProtKB-KW"/>
</dbReference>
<evidence type="ECO:0000256" key="3">
    <source>
        <dbReference type="ARBA" id="ARBA00022692"/>
    </source>
</evidence>
<keyword evidence="6" id="KW-0445">Lipid transport</keyword>
<evidence type="ECO:0000313" key="12">
    <source>
        <dbReference type="EMBL" id="EPY33249.1"/>
    </source>
</evidence>
<dbReference type="GO" id="GO:0005789">
    <property type="term" value="C:endoplasmic reticulum membrane"/>
    <property type="evidence" value="ECO:0007669"/>
    <property type="project" value="UniProtKB-SubCell"/>
</dbReference>
<feature type="compositionally biased region" description="Acidic residues" evidence="9">
    <location>
        <begin position="578"/>
        <end position="592"/>
    </location>
</feature>
<evidence type="ECO:0000256" key="10">
    <source>
        <dbReference type="SAM" id="Phobius"/>
    </source>
</evidence>
<evidence type="ECO:0000256" key="2">
    <source>
        <dbReference type="ARBA" id="ARBA00022448"/>
    </source>
</evidence>
<dbReference type="AlphaFoldDB" id="S9UWV7"/>
<dbReference type="InterPro" id="IPR031468">
    <property type="entry name" value="SMP_LBD"/>
</dbReference>
<feature type="compositionally biased region" description="Basic residues" evidence="9">
    <location>
        <begin position="622"/>
        <end position="635"/>
    </location>
</feature>
<feature type="compositionally biased region" description="Polar residues" evidence="9">
    <location>
        <begin position="658"/>
        <end position="674"/>
    </location>
</feature>
<evidence type="ECO:0000259" key="11">
    <source>
        <dbReference type="PROSITE" id="PS51847"/>
    </source>
</evidence>
<sequence length="824" mass="90309">MPYMECYLQDGHTSVHQVTALLSERLKDDLFFFFSSSLPFLIPFHFASTPPFLFFFLKLYLLLYIYIYIVFSFLLLVGATSTCQHMLYVVTFLYGAIGGAVCCLIFFAVAFNKLESFITNIIKKKALKHAAYVAVAKEAAVVPPAKVEALCRLVNFDHDVVGTVIQCRAVMYSNTMTFYMVDALDTLPDRRQMVQAEHLFGRINRSCVEVGSKKLSKYHRHINTDSLTASVKGKCIILTAKDGVPLFLPDAERLLQLRLNRIREEQQARSIRYHHHLHHSAGGGDSPTHLTEAAQPLAVSKDGLMHSFDKVGAAVAEEGEGPLALYNPTANKANPTPLDISTWRTIAIKFPTRRETERWLNLLQANARTEQFQEYLTHMPQRDVFNILITRLFFENTSSNRLHDILTEKIQDKFAAISRSLGHNVKGNIYLDGLVIGGEVPLISSVSEGTISPSGDFEFGFDILYRGGLVLLVHFAITYRDIKVPDIVFTIRVLELAGRMRMNIGPPHTHKFWLGCPRPPELRLDISQEVVKEGLLGNLISLLPDLGEIISNVVREKIFEDMILPKYDDFPWPSFDEANEEDGAVDDGDASDEMVSLSSRQFGGASASGADSRRSDKDKDKDKKKKRFGFFRSKKSKDGKSADGRSSKGGDDHEDSFSEGQSFRSTSISPSTQKKGGDKASSGSATARLKAGGKASPSSAAAAEPGIAEKKQDLIKDYLEGVLHDTVAPSLSRSVAEAQPLARSPEAGAPTYLSAGGAAVLGRSPPAGRTPGHTPQASPASGHALEECLNLSMGSNASADTFLSYGVSAVSKAKSEGKKSSATK</sequence>
<comment type="caution">
    <text evidence="12">The sequence shown here is derived from an EMBL/GenBank/DDBJ whole genome shotgun (WGS) entry which is preliminary data.</text>
</comment>
<keyword evidence="2" id="KW-0813">Transport</keyword>
<evidence type="ECO:0000313" key="13">
    <source>
        <dbReference type="Proteomes" id="UP000015354"/>
    </source>
</evidence>
<reference evidence="12 13" key="1">
    <citation type="journal article" date="2013" name="PLoS ONE">
        <title>Predicting the Proteins of Angomonas deanei, Strigomonas culicis and Their Respective Endosymbionts Reveals New Aspects of the Trypanosomatidae Family.</title>
        <authorList>
            <person name="Motta M.C."/>
            <person name="Martins A.C."/>
            <person name="de Souza S.S."/>
            <person name="Catta-Preta C.M."/>
            <person name="Silva R."/>
            <person name="Klein C.C."/>
            <person name="de Almeida L.G."/>
            <person name="de Lima Cunha O."/>
            <person name="Ciapina L.P."/>
            <person name="Brocchi M."/>
            <person name="Colabardini A.C."/>
            <person name="de Araujo Lima B."/>
            <person name="Machado C.R."/>
            <person name="de Almeida Soares C.M."/>
            <person name="Probst C.M."/>
            <person name="de Menezes C.B."/>
            <person name="Thompson C.E."/>
            <person name="Bartholomeu D.C."/>
            <person name="Gradia D.F."/>
            <person name="Pavoni D.P."/>
            <person name="Grisard E.C."/>
            <person name="Fantinatti-Garboggini F."/>
            <person name="Marchini F.K."/>
            <person name="Rodrigues-Luiz G.F."/>
            <person name="Wagner G."/>
            <person name="Goldman G.H."/>
            <person name="Fietto J.L."/>
            <person name="Elias M.C."/>
            <person name="Goldman M.H."/>
            <person name="Sagot M.F."/>
            <person name="Pereira M."/>
            <person name="Stoco P.H."/>
            <person name="de Mendonca-Neto R.P."/>
            <person name="Teixeira S.M."/>
            <person name="Maciel T.E."/>
            <person name="de Oliveira Mendes T.A."/>
            <person name="Urmenyi T.P."/>
            <person name="de Souza W."/>
            <person name="Schenkman S."/>
            <person name="de Vasconcelos A.T."/>
        </authorList>
    </citation>
    <scope>NUCLEOTIDE SEQUENCE [LARGE SCALE GENOMIC DNA]</scope>
</reference>
<evidence type="ECO:0000256" key="1">
    <source>
        <dbReference type="ARBA" id="ARBA00004586"/>
    </source>
</evidence>
<organism evidence="12 13">
    <name type="scientific">Strigomonas culicis</name>
    <dbReference type="NCBI Taxonomy" id="28005"/>
    <lineage>
        <taxon>Eukaryota</taxon>
        <taxon>Discoba</taxon>
        <taxon>Euglenozoa</taxon>
        <taxon>Kinetoplastea</taxon>
        <taxon>Metakinetoplastina</taxon>
        <taxon>Trypanosomatida</taxon>
        <taxon>Trypanosomatidae</taxon>
        <taxon>Strigomonadinae</taxon>
        <taxon>Strigomonas</taxon>
    </lineage>
</organism>
<keyword evidence="8 10" id="KW-0472">Membrane</keyword>
<dbReference type="GO" id="GO:0006869">
    <property type="term" value="P:lipid transport"/>
    <property type="evidence" value="ECO:0007669"/>
    <property type="project" value="UniProtKB-KW"/>
</dbReference>
<feature type="compositionally biased region" description="Low complexity" evidence="9">
    <location>
        <begin position="690"/>
        <end position="706"/>
    </location>
</feature>
<evidence type="ECO:0000256" key="5">
    <source>
        <dbReference type="ARBA" id="ARBA00022989"/>
    </source>
</evidence>
<dbReference type="PANTHER" id="PTHR13466:SF1">
    <property type="entry name" value="SMP-LTD DOMAIN-CONTAINING PROTEIN"/>
    <property type="match status" value="1"/>
</dbReference>
<dbReference type="Proteomes" id="UP000015354">
    <property type="component" value="Unassembled WGS sequence"/>
</dbReference>
<feature type="transmembrane region" description="Helical" evidence="10">
    <location>
        <begin position="30"/>
        <end position="47"/>
    </location>
</feature>
<accession>S9UWV7</accession>
<evidence type="ECO:0000256" key="8">
    <source>
        <dbReference type="ARBA" id="ARBA00023136"/>
    </source>
</evidence>
<feature type="compositionally biased region" description="Basic and acidic residues" evidence="9">
    <location>
        <begin position="636"/>
        <end position="651"/>
    </location>
</feature>
<feature type="domain" description="SMP-LTD" evidence="11">
    <location>
        <begin position="353"/>
        <end position="573"/>
    </location>
</feature>
<gene>
    <name evidence="12" type="ORF">STCU_02379</name>
</gene>
<feature type="transmembrane region" description="Helical" evidence="10">
    <location>
        <begin position="59"/>
        <end position="79"/>
    </location>
</feature>
<evidence type="ECO:0000256" key="9">
    <source>
        <dbReference type="SAM" id="MobiDB-lite"/>
    </source>
</evidence>
<dbReference type="CDD" id="cd21675">
    <property type="entry name" value="SMP_TEX2"/>
    <property type="match status" value="1"/>
</dbReference>
<feature type="transmembrane region" description="Helical" evidence="10">
    <location>
        <begin position="86"/>
        <end position="111"/>
    </location>
</feature>
<dbReference type="PANTHER" id="PTHR13466">
    <property type="entry name" value="TEX2 PROTEIN-RELATED"/>
    <property type="match status" value="1"/>
</dbReference>
<proteinExistence type="predicted"/>
<feature type="compositionally biased region" description="Basic and acidic residues" evidence="9">
    <location>
        <begin position="611"/>
        <end position="621"/>
    </location>
</feature>
<feature type="region of interest" description="Disordered" evidence="9">
    <location>
        <begin position="578"/>
        <end position="707"/>
    </location>
</feature>
<keyword evidence="4" id="KW-0256">Endoplasmic reticulum</keyword>